<proteinExistence type="predicted"/>
<dbReference type="OrthoDB" id="5514238at2"/>
<keyword evidence="5" id="KW-0732">Signal</keyword>
<feature type="chain" id="PRO_5010300630" evidence="5">
    <location>
        <begin position="17"/>
        <end position="133"/>
    </location>
</feature>
<dbReference type="GO" id="GO:0020037">
    <property type="term" value="F:heme binding"/>
    <property type="evidence" value="ECO:0007669"/>
    <property type="project" value="InterPro"/>
</dbReference>
<keyword evidence="2 4" id="KW-0479">Metal-binding</keyword>
<evidence type="ECO:0000313" key="8">
    <source>
        <dbReference type="Proteomes" id="UP000182466"/>
    </source>
</evidence>
<evidence type="ECO:0000256" key="2">
    <source>
        <dbReference type="ARBA" id="ARBA00022723"/>
    </source>
</evidence>
<evidence type="ECO:0000256" key="5">
    <source>
        <dbReference type="SAM" id="SignalP"/>
    </source>
</evidence>
<dbReference type="InterPro" id="IPR009056">
    <property type="entry name" value="Cyt_c-like_dom"/>
</dbReference>
<dbReference type="PROSITE" id="PS51007">
    <property type="entry name" value="CYTC"/>
    <property type="match status" value="1"/>
</dbReference>
<feature type="domain" description="Cytochrome c" evidence="6">
    <location>
        <begin position="24"/>
        <end position="131"/>
    </location>
</feature>
<evidence type="ECO:0000313" key="7">
    <source>
        <dbReference type="EMBL" id="SFT48270.1"/>
    </source>
</evidence>
<dbReference type="PROSITE" id="PS51257">
    <property type="entry name" value="PROKAR_LIPOPROTEIN"/>
    <property type="match status" value="1"/>
</dbReference>
<keyword evidence="3 4" id="KW-0408">Iron</keyword>
<dbReference type="Proteomes" id="UP000182466">
    <property type="component" value="Unassembled WGS sequence"/>
</dbReference>
<name>A0A1I6YD16_9RHOB</name>
<reference evidence="7 8" key="1">
    <citation type="submission" date="2016-10" db="EMBL/GenBank/DDBJ databases">
        <authorList>
            <person name="de Groot N.N."/>
        </authorList>
    </citation>
    <scope>NUCLEOTIDE SEQUENCE [LARGE SCALE GENOMIC DNA]</scope>
    <source>
        <strain evidence="7 8">CGMCC 1.10959</strain>
    </source>
</reference>
<keyword evidence="1 4" id="KW-0349">Heme</keyword>
<evidence type="ECO:0000259" key="6">
    <source>
        <dbReference type="PROSITE" id="PS51007"/>
    </source>
</evidence>
<evidence type="ECO:0000256" key="4">
    <source>
        <dbReference type="PROSITE-ProRule" id="PRU00433"/>
    </source>
</evidence>
<evidence type="ECO:0000256" key="3">
    <source>
        <dbReference type="ARBA" id="ARBA00023004"/>
    </source>
</evidence>
<dbReference type="EMBL" id="FPAW01000002">
    <property type="protein sequence ID" value="SFT48270.1"/>
    <property type="molecule type" value="Genomic_DNA"/>
</dbReference>
<dbReference type="RefSeq" id="WP_027260587.1">
    <property type="nucleotide sequence ID" value="NZ_FPAW01000002.1"/>
</dbReference>
<dbReference type="eggNOG" id="COG2010">
    <property type="taxonomic scope" value="Bacteria"/>
</dbReference>
<feature type="signal peptide" evidence="5">
    <location>
        <begin position="1"/>
        <end position="16"/>
    </location>
</feature>
<dbReference type="GO" id="GO:0009055">
    <property type="term" value="F:electron transfer activity"/>
    <property type="evidence" value="ECO:0007669"/>
    <property type="project" value="InterPro"/>
</dbReference>
<organism evidence="7 8">
    <name type="scientific">Sedimentitalea nanhaiensis</name>
    <dbReference type="NCBI Taxonomy" id="999627"/>
    <lineage>
        <taxon>Bacteria</taxon>
        <taxon>Pseudomonadati</taxon>
        <taxon>Pseudomonadota</taxon>
        <taxon>Alphaproteobacteria</taxon>
        <taxon>Rhodobacterales</taxon>
        <taxon>Paracoccaceae</taxon>
        <taxon>Sedimentitalea</taxon>
    </lineage>
</organism>
<dbReference type="STRING" id="999627.SAMN05216236_102149"/>
<keyword evidence="8" id="KW-1185">Reference proteome</keyword>
<dbReference type="InterPro" id="IPR036909">
    <property type="entry name" value="Cyt_c-like_dom_sf"/>
</dbReference>
<accession>A0A1I6YD16</accession>
<dbReference type="GO" id="GO:0046872">
    <property type="term" value="F:metal ion binding"/>
    <property type="evidence" value="ECO:0007669"/>
    <property type="project" value="UniProtKB-KW"/>
</dbReference>
<dbReference type="AlphaFoldDB" id="A0A1I6YD16"/>
<gene>
    <name evidence="7" type="ORF">SAMN05216236_102149</name>
</gene>
<dbReference type="Gene3D" id="1.10.760.10">
    <property type="entry name" value="Cytochrome c-like domain"/>
    <property type="match status" value="1"/>
</dbReference>
<dbReference type="SUPFAM" id="SSF46626">
    <property type="entry name" value="Cytochrome c"/>
    <property type="match status" value="1"/>
</dbReference>
<dbReference type="Pfam" id="PF00034">
    <property type="entry name" value="Cytochrom_C"/>
    <property type="match status" value="1"/>
</dbReference>
<sequence>MKFAFGATVSVLLALAACGPAEMPEPGEGETLFVENCTACHGYRGTGGNALIGGQVAPDLTQISARNDGSFPRARVMSQIDGYGHGRVSQEAMPEFGTLLQGDLVPVEVDGIMTPTPRPLAALLAYLESIQVP</sequence>
<evidence type="ECO:0000256" key="1">
    <source>
        <dbReference type="ARBA" id="ARBA00022617"/>
    </source>
</evidence>
<protein>
    <submittedName>
        <fullName evidence="7">Cytochrome c</fullName>
    </submittedName>
</protein>